<reference evidence="2 3" key="1">
    <citation type="journal article" date="2021" name="BMC Genomics">
        <title>Telomere-to-telomere genome assembly of asparaginase-producing Trichoderma simmonsii.</title>
        <authorList>
            <person name="Chung D."/>
            <person name="Kwon Y.M."/>
            <person name="Yang Y."/>
        </authorList>
    </citation>
    <scope>NUCLEOTIDE SEQUENCE [LARGE SCALE GENOMIC DNA]</scope>
    <source>
        <strain evidence="2 3">GH-Sj1</strain>
    </source>
</reference>
<name>A0A8G0PLL7_9HYPO</name>
<feature type="region of interest" description="Disordered" evidence="1">
    <location>
        <begin position="18"/>
        <end position="43"/>
    </location>
</feature>
<evidence type="ECO:0000313" key="3">
    <source>
        <dbReference type="Proteomes" id="UP000826661"/>
    </source>
</evidence>
<dbReference type="Proteomes" id="UP000826661">
    <property type="component" value="Chromosome VII"/>
</dbReference>
<protein>
    <submittedName>
        <fullName evidence="2">Uncharacterized protein</fullName>
    </submittedName>
</protein>
<feature type="region of interest" description="Disordered" evidence="1">
    <location>
        <begin position="87"/>
        <end position="124"/>
    </location>
</feature>
<sequence length="124" mass="13220">MFGASKLLPALDFIHRTSNQHQHHPGPSSHSLPLPLPLPGSPGQTAAVRSCLLGTGCGNVERIAQLGVNLDDREHSMHQLGGIRIKEQQKESATGMQPDTPSLDSCPSTFAQPSRCRSLRGGHA</sequence>
<keyword evidence="3" id="KW-1185">Reference proteome</keyword>
<dbReference type="AlphaFoldDB" id="A0A8G0PLL7"/>
<dbReference type="EMBL" id="CP075870">
    <property type="protein sequence ID" value="QYT06037.1"/>
    <property type="molecule type" value="Genomic_DNA"/>
</dbReference>
<evidence type="ECO:0000313" key="2">
    <source>
        <dbReference type="EMBL" id="QYT06037.1"/>
    </source>
</evidence>
<accession>A0A8G0PLL7</accession>
<evidence type="ECO:0000256" key="1">
    <source>
        <dbReference type="SAM" id="MobiDB-lite"/>
    </source>
</evidence>
<gene>
    <name evidence="2" type="ORF">H0G86_012901</name>
</gene>
<organism evidence="2 3">
    <name type="scientific">Trichoderma simmonsii</name>
    <dbReference type="NCBI Taxonomy" id="1491479"/>
    <lineage>
        <taxon>Eukaryota</taxon>
        <taxon>Fungi</taxon>
        <taxon>Dikarya</taxon>
        <taxon>Ascomycota</taxon>
        <taxon>Pezizomycotina</taxon>
        <taxon>Sordariomycetes</taxon>
        <taxon>Hypocreomycetidae</taxon>
        <taxon>Hypocreales</taxon>
        <taxon>Hypocreaceae</taxon>
        <taxon>Trichoderma</taxon>
    </lineage>
</organism>
<proteinExistence type="predicted"/>
<feature type="compositionally biased region" description="Polar residues" evidence="1">
    <location>
        <begin position="91"/>
        <end position="112"/>
    </location>
</feature>